<dbReference type="Pfam" id="PF14223">
    <property type="entry name" value="Retrotran_gag_2"/>
    <property type="match status" value="1"/>
</dbReference>
<dbReference type="Proteomes" id="UP001237642">
    <property type="component" value="Unassembled WGS sequence"/>
</dbReference>
<dbReference type="SUPFAM" id="SSF57756">
    <property type="entry name" value="Retrovirus zinc finger-like domains"/>
    <property type="match status" value="1"/>
</dbReference>
<keyword evidence="5" id="KW-1185">Reference proteome</keyword>
<dbReference type="EMBL" id="JAUIZM010000010">
    <property type="protein sequence ID" value="KAK1361712.1"/>
    <property type="molecule type" value="Genomic_DNA"/>
</dbReference>
<feature type="compositionally biased region" description="Low complexity" evidence="2">
    <location>
        <begin position="320"/>
        <end position="332"/>
    </location>
</feature>
<dbReference type="PANTHER" id="PTHR35317:SF35">
    <property type="entry name" value="DUF4219 DOMAIN-CONTAINING PROTEIN"/>
    <property type="match status" value="1"/>
</dbReference>
<evidence type="ECO:0000256" key="1">
    <source>
        <dbReference type="PROSITE-ProRule" id="PRU00047"/>
    </source>
</evidence>
<dbReference type="PROSITE" id="PS50158">
    <property type="entry name" value="ZF_CCHC"/>
    <property type="match status" value="1"/>
</dbReference>
<keyword evidence="1" id="KW-0862">Zinc</keyword>
<reference evidence="4" key="2">
    <citation type="submission" date="2023-05" db="EMBL/GenBank/DDBJ databases">
        <authorList>
            <person name="Schelkunov M.I."/>
        </authorList>
    </citation>
    <scope>NUCLEOTIDE SEQUENCE</scope>
    <source>
        <strain evidence="4">Hsosn_3</strain>
        <tissue evidence="4">Leaf</tissue>
    </source>
</reference>
<reference evidence="4" key="1">
    <citation type="submission" date="2023-02" db="EMBL/GenBank/DDBJ databases">
        <title>Genome of toxic invasive species Heracleum sosnowskyi carries increased number of genes despite the absence of recent whole-genome duplications.</title>
        <authorList>
            <person name="Schelkunov M."/>
            <person name="Shtratnikova V."/>
            <person name="Makarenko M."/>
            <person name="Klepikova A."/>
            <person name="Omelchenko D."/>
            <person name="Novikova G."/>
            <person name="Obukhova E."/>
            <person name="Bogdanov V."/>
            <person name="Penin A."/>
            <person name="Logacheva M."/>
        </authorList>
    </citation>
    <scope>NUCLEOTIDE SEQUENCE</scope>
    <source>
        <strain evidence="4">Hsosn_3</strain>
        <tissue evidence="4">Leaf</tissue>
    </source>
</reference>
<evidence type="ECO:0000259" key="3">
    <source>
        <dbReference type="PROSITE" id="PS50158"/>
    </source>
</evidence>
<dbReference type="Pfam" id="PF00098">
    <property type="entry name" value="zf-CCHC"/>
    <property type="match status" value="1"/>
</dbReference>
<dbReference type="AlphaFoldDB" id="A0AAD8M6W4"/>
<evidence type="ECO:0000313" key="5">
    <source>
        <dbReference type="Proteomes" id="UP001237642"/>
    </source>
</evidence>
<gene>
    <name evidence="4" type="ORF">POM88_046186</name>
</gene>
<dbReference type="GO" id="GO:0008270">
    <property type="term" value="F:zinc ion binding"/>
    <property type="evidence" value="ECO:0007669"/>
    <property type="project" value="UniProtKB-KW"/>
</dbReference>
<proteinExistence type="predicted"/>
<protein>
    <recommendedName>
        <fullName evidence="3">CCHC-type domain-containing protein</fullName>
    </recommendedName>
</protein>
<comment type="caution">
    <text evidence="4">The sequence shown here is derived from an EMBL/GenBank/DDBJ whole genome shotgun (WGS) entry which is preliminary data.</text>
</comment>
<evidence type="ECO:0000256" key="2">
    <source>
        <dbReference type="SAM" id="MobiDB-lite"/>
    </source>
</evidence>
<dbReference type="Gene3D" id="4.10.60.10">
    <property type="entry name" value="Zinc finger, CCHC-type"/>
    <property type="match status" value="1"/>
</dbReference>
<keyword evidence="1" id="KW-0479">Metal-binding</keyword>
<organism evidence="4 5">
    <name type="scientific">Heracleum sosnowskyi</name>
    <dbReference type="NCBI Taxonomy" id="360622"/>
    <lineage>
        <taxon>Eukaryota</taxon>
        <taxon>Viridiplantae</taxon>
        <taxon>Streptophyta</taxon>
        <taxon>Embryophyta</taxon>
        <taxon>Tracheophyta</taxon>
        <taxon>Spermatophyta</taxon>
        <taxon>Magnoliopsida</taxon>
        <taxon>eudicotyledons</taxon>
        <taxon>Gunneridae</taxon>
        <taxon>Pentapetalae</taxon>
        <taxon>asterids</taxon>
        <taxon>campanulids</taxon>
        <taxon>Apiales</taxon>
        <taxon>Apiaceae</taxon>
        <taxon>Apioideae</taxon>
        <taxon>apioid superclade</taxon>
        <taxon>Tordylieae</taxon>
        <taxon>Tordyliinae</taxon>
        <taxon>Heracleum</taxon>
    </lineage>
</organism>
<feature type="region of interest" description="Disordered" evidence="2">
    <location>
        <begin position="315"/>
        <end position="335"/>
    </location>
</feature>
<dbReference type="PANTHER" id="PTHR35317">
    <property type="entry name" value="OS04G0629600 PROTEIN"/>
    <property type="match status" value="1"/>
</dbReference>
<name>A0AAD8M6W4_9APIA</name>
<sequence length="421" mass="47945">MSTTQKVGTVKIPMFSKEHYPMWKKKMLLFLQVANVKYLGVLNYGPKLPMIVEEEQIENDVVSRAARMYPNDPKDYTADEKEDASLDSCLQLILVDCLDPVMHNHVLNCVSAKHIWDTIEIINEGKEEVRENKMEILTSSYEHFRSNPGEGISEVFERYNKLINDRNLHGKNYTIKEINKKFLLTLPSHLEHRISAIRKARDLGEISLERLYGVLKTYELEQIQQKEIYGTGKIVSTSTALTTEVPQQLEVKVVQPSSSDMDVIVAEYGLTSTDQSGGDFYSLEELDQLEDESMAMIVRKFGKFRFRRNPNIKFKPRFQRGGSSSSNSTRGGYKTGTVDRSTIRCYNCNELGHFATECKKPKQVRRNSFYSSKKNKIGKAYVVEGKSWDDTDSDEETSEIGNLALMANEANTSSFMSEGVA</sequence>
<feature type="domain" description="CCHC-type" evidence="3">
    <location>
        <begin position="344"/>
        <end position="360"/>
    </location>
</feature>
<dbReference type="InterPro" id="IPR036875">
    <property type="entry name" value="Znf_CCHC_sf"/>
</dbReference>
<accession>A0AAD8M6W4</accession>
<evidence type="ECO:0000313" key="4">
    <source>
        <dbReference type="EMBL" id="KAK1361712.1"/>
    </source>
</evidence>
<dbReference type="SMART" id="SM00343">
    <property type="entry name" value="ZnF_C2HC"/>
    <property type="match status" value="1"/>
</dbReference>
<dbReference type="InterPro" id="IPR001878">
    <property type="entry name" value="Znf_CCHC"/>
</dbReference>
<dbReference type="GO" id="GO:0003676">
    <property type="term" value="F:nucleic acid binding"/>
    <property type="evidence" value="ECO:0007669"/>
    <property type="project" value="InterPro"/>
</dbReference>
<keyword evidence="1" id="KW-0863">Zinc-finger</keyword>